<gene>
    <name evidence="2" type="ORF">L227DRAFT_560119</name>
</gene>
<feature type="transmembrane region" description="Helical" evidence="1">
    <location>
        <begin position="44"/>
        <end position="64"/>
    </location>
</feature>
<keyword evidence="3" id="KW-1185">Reference proteome</keyword>
<keyword evidence="1" id="KW-1133">Transmembrane helix</keyword>
<feature type="transmembrane region" description="Helical" evidence="1">
    <location>
        <begin position="94"/>
        <end position="117"/>
    </location>
</feature>
<proteinExistence type="predicted"/>
<accession>A0A5C2SNC6</accession>
<dbReference type="Proteomes" id="UP000313359">
    <property type="component" value="Unassembled WGS sequence"/>
</dbReference>
<protein>
    <submittedName>
        <fullName evidence="2">Uncharacterized protein</fullName>
    </submittedName>
</protein>
<evidence type="ECO:0000313" key="2">
    <source>
        <dbReference type="EMBL" id="RPD65303.1"/>
    </source>
</evidence>
<organism evidence="2 3">
    <name type="scientific">Lentinus tigrinus ALCF2SS1-6</name>
    <dbReference type="NCBI Taxonomy" id="1328759"/>
    <lineage>
        <taxon>Eukaryota</taxon>
        <taxon>Fungi</taxon>
        <taxon>Dikarya</taxon>
        <taxon>Basidiomycota</taxon>
        <taxon>Agaricomycotina</taxon>
        <taxon>Agaricomycetes</taxon>
        <taxon>Polyporales</taxon>
        <taxon>Polyporaceae</taxon>
        <taxon>Lentinus</taxon>
    </lineage>
</organism>
<feature type="transmembrane region" description="Helical" evidence="1">
    <location>
        <begin position="129"/>
        <end position="151"/>
    </location>
</feature>
<feature type="transmembrane region" description="Helical" evidence="1">
    <location>
        <begin position="243"/>
        <end position="262"/>
    </location>
</feature>
<keyword evidence="1" id="KW-0812">Transmembrane</keyword>
<reference evidence="2" key="1">
    <citation type="journal article" date="2018" name="Genome Biol. Evol.">
        <title>Genomics and development of Lentinus tigrinus, a white-rot wood-decaying mushroom with dimorphic fruiting bodies.</title>
        <authorList>
            <person name="Wu B."/>
            <person name="Xu Z."/>
            <person name="Knudson A."/>
            <person name="Carlson A."/>
            <person name="Chen N."/>
            <person name="Kovaka S."/>
            <person name="LaButti K."/>
            <person name="Lipzen A."/>
            <person name="Pennachio C."/>
            <person name="Riley R."/>
            <person name="Schakwitz W."/>
            <person name="Umezawa K."/>
            <person name="Ohm R.A."/>
            <person name="Grigoriev I.V."/>
            <person name="Nagy L.G."/>
            <person name="Gibbons J."/>
            <person name="Hibbett D."/>
        </authorList>
    </citation>
    <scope>NUCLEOTIDE SEQUENCE [LARGE SCALE GENOMIC DNA]</scope>
    <source>
        <strain evidence="2">ALCF2SS1-6</strain>
    </source>
</reference>
<feature type="transmembrane region" description="Helical" evidence="1">
    <location>
        <begin position="157"/>
        <end position="184"/>
    </location>
</feature>
<sequence length="368" mass="40241">MAGSLFQNSYYVANIINAILYGVVLVLYYMILRQIFAISKRTSTDTFLTCFCTALVLLNTVYWTTQVYFGQMMWIVHADYPGGSDAYWDRYSSVWYQTWGIAACVLSNLMSDALLTYRCFVIWNSRRVIALPAVIWVASLLFSVGVLYGSGKPNGDYFAGIATIFVTAYTASTIAFNVVVTALICGRIIHIGRRMRASYPDPADAAVYTGAAAIVVESALPFTVFSVVYLVTYAMGSDVANAFSFYAMFTCISPLMIILRVLSRRAWTRESGTLFTTTISYRGQADYLTTDAGAGTPVELVEKTSTGPADAKPPDISYIPADSTAGVADVGRLPVPPSNRFSRPWTLLDTYSTGSKNTALPSVASIEI</sequence>
<evidence type="ECO:0000256" key="1">
    <source>
        <dbReference type="SAM" id="Phobius"/>
    </source>
</evidence>
<feature type="transmembrane region" description="Helical" evidence="1">
    <location>
        <begin position="205"/>
        <end position="231"/>
    </location>
</feature>
<feature type="transmembrane region" description="Helical" evidence="1">
    <location>
        <begin position="12"/>
        <end position="32"/>
    </location>
</feature>
<dbReference type="EMBL" id="ML122252">
    <property type="protein sequence ID" value="RPD65303.1"/>
    <property type="molecule type" value="Genomic_DNA"/>
</dbReference>
<evidence type="ECO:0000313" key="3">
    <source>
        <dbReference type="Proteomes" id="UP000313359"/>
    </source>
</evidence>
<dbReference type="AlphaFoldDB" id="A0A5C2SNC6"/>
<name>A0A5C2SNC6_9APHY</name>
<keyword evidence="1" id="KW-0472">Membrane</keyword>
<dbReference type="OrthoDB" id="2796825at2759"/>